<keyword evidence="1" id="KW-1133">Transmembrane helix</keyword>
<reference evidence="2" key="2">
    <citation type="submission" date="2023-06" db="EMBL/GenBank/DDBJ databases">
        <authorList>
            <consortium name="Lawrence Berkeley National Laboratory"/>
            <person name="Mondo S.J."/>
            <person name="Hensen N."/>
            <person name="Bonometti L."/>
            <person name="Westerberg I."/>
            <person name="Brannstrom I.O."/>
            <person name="Guillou S."/>
            <person name="Cros-Aarteil S."/>
            <person name="Calhoun S."/>
            <person name="Haridas S."/>
            <person name="Kuo A."/>
            <person name="Pangilinan J."/>
            <person name="Riley R."/>
            <person name="Labutti K."/>
            <person name="Andreopoulos B."/>
            <person name="Lipzen A."/>
            <person name="Chen C."/>
            <person name="Yanf M."/>
            <person name="Daum C."/>
            <person name="Ng V."/>
            <person name="Clum A."/>
            <person name="Steindorff A."/>
            <person name="Ohm R."/>
            <person name="Martin F."/>
            <person name="Silar P."/>
            <person name="Natvig D."/>
            <person name="Lalanne C."/>
            <person name="Gautier V."/>
            <person name="Ament-Velasquez S.L."/>
            <person name="Kruys A."/>
            <person name="Hutchinson M.I."/>
            <person name="Powell A.J."/>
            <person name="Barry K."/>
            <person name="Miller A.N."/>
            <person name="Grigoriev I.V."/>
            <person name="Debuchy R."/>
            <person name="Gladieux P."/>
            <person name="Thoren M.H."/>
            <person name="Johannesson H."/>
        </authorList>
    </citation>
    <scope>NUCLEOTIDE SEQUENCE</scope>
    <source>
        <strain evidence="2">CBS 626.80</strain>
    </source>
</reference>
<organism evidence="2 3">
    <name type="scientific">Pseudoneurospora amorphoporcata</name>
    <dbReference type="NCBI Taxonomy" id="241081"/>
    <lineage>
        <taxon>Eukaryota</taxon>
        <taxon>Fungi</taxon>
        <taxon>Dikarya</taxon>
        <taxon>Ascomycota</taxon>
        <taxon>Pezizomycotina</taxon>
        <taxon>Sordariomycetes</taxon>
        <taxon>Sordariomycetidae</taxon>
        <taxon>Sordariales</taxon>
        <taxon>Sordariaceae</taxon>
        <taxon>Pseudoneurospora</taxon>
    </lineage>
</organism>
<keyword evidence="3" id="KW-1185">Reference proteome</keyword>
<dbReference type="AlphaFoldDB" id="A0AAN6SDN0"/>
<gene>
    <name evidence="2" type="ORF">QBC32DRAFT_14603</name>
</gene>
<evidence type="ECO:0000313" key="3">
    <source>
        <dbReference type="Proteomes" id="UP001303222"/>
    </source>
</evidence>
<comment type="caution">
    <text evidence="2">The sequence shown here is derived from an EMBL/GenBank/DDBJ whole genome shotgun (WGS) entry which is preliminary data.</text>
</comment>
<keyword evidence="1" id="KW-0472">Membrane</keyword>
<accession>A0AAN6SDN0</accession>
<sequence length="110" mass="12272">MVSITSSVDADPGFERDTSGVLGSFLFVTAGFGNGGLLNEVSARMDMADMLWFLWFTFCFSLAHPSHLHSFRLQPRRSWDGPRRDRISKQASPFLENLDVLDGCGSSWPL</sequence>
<dbReference type="Proteomes" id="UP001303222">
    <property type="component" value="Unassembled WGS sequence"/>
</dbReference>
<feature type="transmembrane region" description="Helical" evidence="1">
    <location>
        <begin position="50"/>
        <end position="68"/>
    </location>
</feature>
<evidence type="ECO:0000313" key="2">
    <source>
        <dbReference type="EMBL" id="KAK3950447.1"/>
    </source>
</evidence>
<proteinExistence type="predicted"/>
<keyword evidence="1" id="KW-0812">Transmembrane</keyword>
<evidence type="ECO:0000256" key="1">
    <source>
        <dbReference type="SAM" id="Phobius"/>
    </source>
</evidence>
<dbReference type="EMBL" id="MU859177">
    <property type="protein sequence ID" value="KAK3950447.1"/>
    <property type="molecule type" value="Genomic_DNA"/>
</dbReference>
<reference evidence="2" key="1">
    <citation type="journal article" date="2023" name="Mol. Phylogenet. Evol.">
        <title>Genome-scale phylogeny and comparative genomics of the fungal order Sordariales.</title>
        <authorList>
            <person name="Hensen N."/>
            <person name="Bonometti L."/>
            <person name="Westerberg I."/>
            <person name="Brannstrom I.O."/>
            <person name="Guillou S."/>
            <person name="Cros-Aarteil S."/>
            <person name="Calhoun S."/>
            <person name="Haridas S."/>
            <person name="Kuo A."/>
            <person name="Mondo S."/>
            <person name="Pangilinan J."/>
            <person name="Riley R."/>
            <person name="LaButti K."/>
            <person name="Andreopoulos B."/>
            <person name="Lipzen A."/>
            <person name="Chen C."/>
            <person name="Yan M."/>
            <person name="Daum C."/>
            <person name="Ng V."/>
            <person name="Clum A."/>
            <person name="Steindorff A."/>
            <person name="Ohm R.A."/>
            <person name="Martin F."/>
            <person name="Silar P."/>
            <person name="Natvig D.O."/>
            <person name="Lalanne C."/>
            <person name="Gautier V."/>
            <person name="Ament-Velasquez S.L."/>
            <person name="Kruys A."/>
            <person name="Hutchinson M.I."/>
            <person name="Powell A.J."/>
            <person name="Barry K."/>
            <person name="Miller A.N."/>
            <person name="Grigoriev I.V."/>
            <person name="Debuchy R."/>
            <person name="Gladieux P."/>
            <person name="Hiltunen Thoren M."/>
            <person name="Johannesson H."/>
        </authorList>
    </citation>
    <scope>NUCLEOTIDE SEQUENCE</scope>
    <source>
        <strain evidence="2">CBS 626.80</strain>
    </source>
</reference>
<name>A0AAN6SDN0_9PEZI</name>
<feature type="transmembrane region" description="Helical" evidence="1">
    <location>
        <begin position="20"/>
        <end position="38"/>
    </location>
</feature>
<protein>
    <submittedName>
        <fullName evidence="2">Uncharacterized protein</fullName>
    </submittedName>
</protein>